<accession>A0AAD1GZN2</accession>
<dbReference type="Proteomes" id="UP000464624">
    <property type="component" value="Chromosome"/>
</dbReference>
<feature type="transmembrane region" description="Helical" evidence="4">
    <location>
        <begin position="44"/>
        <end position="65"/>
    </location>
</feature>
<keyword evidence="4" id="KW-0812">Transmembrane</keyword>
<evidence type="ECO:0000313" key="5">
    <source>
        <dbReference type="EMBL" id="BBU21630.1"/>
    </source>
</evidence>
<feature type="region of interest" description="Disordered" evidence="3">
    <location>
        <begin position="1"/>
        <end position="29"/>
    </location>
</feature>
<keyword evidence="4" id="KW-1133">Transmembrane helix</keyword>
<dbReference type="KEGG" id="mxe:MYXE_14190"/>
<dbReference type="AlphaFoldDB" id="A0AAD1GZN2"/>
<evidence type="ECO:0000256" key="2">
    <source>
        <dbReference type="ARBA" id="ARBA00023136"/>
    </source>
</evidence>
<dbReference type="EMBL" id="AP022314">
    <property type="protein sequence ID" value="BBU21630.1"/>
    <property type="molecule type" value="Genomic_DNA"/>
</dbReference>
<evidence type="ECO:0000256" key="3">
    <source>
        <dbReference type="SAM" id="MobiDB-lite"/>
    </source>
</evidence>
<evidence type="ECO:0000313" key="6">
    <source>
        <dbReference type="Proteomes" id="UP000464624"/>
    </source>
</evidence>
<reference evidence="5 6" key="1">
    <citation type="submission" date="2019-12" db="EMBL/GenBank/DDBJ databases">
        <title>Complete genome sequence of Mycolicibacterium xenopi str. JCM15661T.</title>
        <authorList>
            <person name="Yoshida M."/>
            <person name="Fukano H."/>
            <person name="Asakura T."/>
            <person name="Hoshino Y."/>
        </authorList>
    </citation>
    <scope>NUCLEOTIDE SEQUENCE [LARGE SCALE GENOMIC DNA]</scope>
    <source>
        <strain evidence="5 6">JCM 15661T</strain>
    </source>
</reference>
<keyword evidence="2 4" id="KW-0472">Membrane</keyword>
<protein>
    <submittedName>
        <fullName evidence="5">Mce associated membrane protein</fullName>
    </submittedName>
</protein>
<dbReference type="PANTHER" id="PTHR37042:SF4">
    <property type="entry name" value="OUTER MEMBRANE PROTEIN RV1973"/>
    <property type="match status" value="1"/>
</dbReference>
<gene>
    <name evidence="5" type="ORF">MYXE_14190</name>
</gene>
<dbReference type="RefSeq" id="WP_003920518.1">
    <property type="nucleotide sequence ID" value="NZ_AP022314.1"/>
</dbReference>
<name>A0AAD1GZN2_MYCXE</name>
<evidence type="ECO:0000256" key="1">
    <source>
        <dbReference type="ARBA" id="ARBA00004370"/>
    </source>
</evidence>
<evidence type="ECO:0000256" key="4">
    <source>
        <dbReference type="SAM" id="Phobius"/>
    </source>
</evidence>
<comment type="subcellular location">
    <subcellularLocation>
        <location evidence="1">Membrane</location>
    </subcellularLocation>
</comment>
<dbReference type="PANTHER" id="PTHR37042">
    <property type="entry name" value="OUTER MEMBRANE PROTEIN RV1973"/>
    <property type="match status" value="1"/>
</dbReference>
<sequence length="198" mass="21103">MADDAAEPKSSGSTTDGEPESAGVTAYAGQAPPPPYRVMAADRWALVAGLTAVVVLSALVGWLGFRAYQSHTAEVQRNIYLEVARQGAVNLTTFDYQHVDADVQRILGSATGSFYDNFSHRSRSFVDTVKRSQSKSAGTVTEAGVESQTRDQGQVLVAVTVKTVNSGRAEQEPQALRMRITVHKVGDGGKVSNVAFLS</sequence>
<organism evidence="5 6">
    <name type="scientific">Mycobacterium xenopi</name>
    <dbReference type="NCBI Taxonomy" id="1789"/>
    <lineage>
        <taxon>Bacteria</taxon>
        <taxon>Bacillati</taxon>
        <taxon>Actinomycetota</taxon>
        <taxon>Actinomycetes</taxon>
        <taxon>Mycobacteriales</taxon>
        <taxon>Mycobacteriaceae</taxon>
        <taxon>Mycobacterium</taxon>
    </lineage>
</organism>
<dbReference type="GO" id="GO:0016020">
    <property type="term" value="C:membrane"/>
    <property type="evidence" value="ECO:0007669"/>
    <property type="project" value="UniProtKB-SubCell"/>
</dbReference>
<proteinExistence type="predicted"/>